<proteinExistence type="predicted"/>
<gene>
    <name evidence="4" type="ORF">BBI10_20665</name>
</gene>
<dbReference type="InterPro" id="IPR050832">
    <property type="entry name" value="Bact_Acetyltransf"/>
</dbReference>
<protein>
    <recommendedName>
        <fullName evidence="3">N-acetyltransferase domain-containing protein</fullName>
    </recommendedName>
</protein>
<dbReference type="Gene3D" id="3.40.630.30">
    <property type="match status" value="1"/>
</dbReference>
<dbReference type="RefSeq" id="WP_065991484.1">
    <property type="nucleotide sequence ID" value="NZ_MDEN01000068.1"/>
</dbReference>
<dbReference type="CDD" id="cd04301">
    <property type="entry name" value="NAT_SF"/>
    <property type="match status" value="1"/>
</dbReference>
<dbReference type="PANTHER" id="PTHR43877">
    <property type="entry name" value="AMINOALKYLPHOSPHONATE N-ACETYLTRANSFERASE-RELATED-RELATED"/>
    <property type="match status" value="1"/>
</dbReference>
<evidence type="ECO:0000256" key="2">
    <source>
        <dbReference type="ARBA" id="ARBA00023315"/>
    </source>
</evidence>
<keyword evidence="2" id="KW-0012">Acyltransferase</keyword>
<evidence type="ECO:0000313" key="4">
    <source>
        <dbReference type="EMBL" id="OCX13973.1"/>
    </source>
</evidence>
<dbReference type="EMBL" id="MDEN01000068">
    <property type="protein sequence ID" value="OCX13973.1"/>
    <property type="molecule type" value="Genomic_DNA"/>
</dbReference>
<dbReference type="SUPFAM" id="SSF55729">
    <property type="entry name" value="Acyl-CoA N-acyltransferases (Nat)"/>
    <property type="match status" value="1"/>
</dbReference>
<sequence length="155" mass="17065">MKLIAMNAADFQGFAARSVAGYARDIARTYGLRDALACTSANADFNELLEDGLDTEGHYFYRVCNADGTEVGSLWIGIVENPPLPTRLFVYDLEIDQAFRGQGLGRQALIAVEAWALERGIRRLELNVFSDNVAARTLYETSGMAVCEMTMGKDL</sequence>
<dbReference type="OrthoDB" id="27442at2"/>
<dbReference type="AlphaFoldDB" id="A0A1C2DGY7"/>
<dbReference type="InterPro" id="IPR000182">
    <property type="entry name" value="GNAT_dom"/>
</dbReference>
<reference evidence="4 5" key="1">
    <citation type="submission" date="2016-08" db="EMBL/GenBank/DDBJ databases">
        <title>Whole genome sequence of Pseudomonas graminis strain UASWS1507, a potential biological control agent for agriculture.</title>
        <authorList>
            <person name="Crovadore J."/>
            <person name="Calmin G."/>
            <person name="Chablais R."/>
            <person name="Cochard B."/>
            <person name="Lefort F."/>
        </authorList>
    </citation>
    <scope>NUCLEOTIDE SEQUENCE [LARGE SCALE GENOMIC DNA]</scope>
    <source>
        <strain evidence="4 5">UASWS1507</strain>
    </source>
</reference>
<accession>A0A1C2DGY7</accession>
<dbReference type="GO" id="GO:0016747">
    <property type="term" value="F:acyltransferase activity, transferring groups other than amino-acyl groups"/>
    <property type="evidence" value="ECO:0007669"/>
    <property type="project" value="InterPro"/>
</dbReference>
<dbReference type="Pfam" id="PF00583">
    <property type="entry name" value="Acetyltransf_1"/>
    <property type="match status" value="1"/>
</dbReference>
<evidence type="ECO:0000313" key="5">
    <source>
        <dbReference type="Proteomes" id="UP000095143"/>
    </source>
</evidence>
<comment type="caution">
    <text evidence="4">The sequence shown here is derived from an EMBL/GenBank/DDBJ whole genome shotgun (WGS) entry which is preliminary data.</text>
</comment>
<evidence type="ECO:0000259" key="3">
    <source>
        <dbReference type="PROSITE" id="PS51186"/>
    </source>
</evidence>
<dbReference type="InterPro" id="IPR016181">
    <property type="entry name" value="Acyl_CoA_acyltransferase"/>
</dbReference>
<name>A0A1C2DGY7_9PSED</name>
<dbReference type="Proteomes" id="UP000095143">
    <property type="component" value="Unassembled WGS sequence"/>
</dbReference>
<keyword evidence="1" id="KW-0808">Transferase</keyword>
<dbReference type="PANTHER" id="PTHR43877:SF2">
    <property type="entry name" value="AMINOALKYLPHOSPHONATE N-ACETYLTRANSFERASE-RELATED"/>
    <property type="match status" value="1"/>
</dbReference>
<feature type="domain" description="N-acetyltransferase" evidence="3">
    <location>
        <begin position="14"/>
        <end position="155"/>
    </location>
</feature>
<organism evidence="4 5">
    <name type="scientific">Pseudomonas graminis</name>
    <dbReference type="NCBI Taxonomy" id="158627"/>
    <lineage>
        <taxon>Bacteria</taxon>
        <taxon>Pseudomonadati</taxon>
        <taxon>Pseudomonadota</taxon>
        <taxon>Gammaproteobacteria</taxon>
        <taxon>Pseudomonadales</taxon>
        <taxon>Pseudomonadaceae</taxon>
        <taxon>Pseudomonas</taxon>
    </lineage>
</organism>
<dbReference type="PROSITE" id="PS51186">
    <property type="entry name" value="GNAT"/>
    <property type="match status" value="1"/>
</dbReference>
<evidence type="ECO:0000256" key="1">
    <source>
        <dbReference type="ARBA" id="ARBA00022679"/>
    </source>
</evidence>